<dbReference type="InterPro" id="IPR027417">
    <property type="entry name" value="P-loop_NTPase"/>
</dbReference>
<evidence type="ECO:0000313" key="4">
    <source>
        <dbReference type="Proteomes" id="UP000664771"/>
    </source>
</evidence>
<dbReference type="SUPFAM" id="SSF52540">
    <property type="entry name" value="P-loop containing nucleoside triphosphate hydrolases"/>
    <property type="match status" value="2"/>
</dbReference>
<organism evidence="3 4">
    <name type="scientific">Acetobacter sacchari</name>
    <dbReference type="NCBI Taxonomy" id="2661687"/>
    <lineage>
        <taxon>Bacteria</taxon>
        <taxon>Pseudomonadati</taxon>
        <taxon>Pseudomonadota</taxon>
        <taxon>Alphaproteobacteria</taxon>
        <taxon>Acetobacterales</taxon>
        <taxon>Acetobacteraceae</taxon>
        <taxon>Acetobacter</taxon>
    </lineage>
</organism>
<gene>
    <name evidence="3" type="ORF">J2D73_10740</name>
</gene>
<dbReference type="InterPro" id="IPR029063">
    <property type="entry name" value="SAM-dependent_MTases_sf"/>
</dbReference>
<accession>A0ABS3LWJ7</accession>
<dbReference type="SMART" id="SM00487">
    <property type="entry name" value="DEXDc"/>
    <property type="match status" value="1"/>
</dbReference>
<evidence type="ECO:0000259" key="2">
    <source>
        <dbReference type="PROSITE" id="PS51194"/>
    </source>
</evidence>
<reference evidence="3 4" key="1">
    <citation type="submission" date="2021-03" db="EMBL/GenBank/DDBJ databases">
        <title>The complete genome sequence of Acetobacter sacchari TBRC 11175.</title>
        <authorList>
            <person name="Charoenyingcharoen P."/>
            <person name="Yukphan P."/>
        </authorList>
    </citation>
    <scope>NUCLEOTIDE SEQUENCE [LARGE SCALE GENOMIC DNA]</scope>
    <source>
        <strain evidence="3 4">TBRC 11175</strain>
    </source>
</reference>
<evidence type="ECO:0000313" key="3">
    <source>
        <dbReference type="EMBL" id="MBO1360263.1"/>
    </source>
</evidence>
<comment type="caution">
    <text evidence="3">The sequence shown here is derived from an EMBL/GenBank/DDBJ whole genome shotgun (WGS) entry which is preliminary data.</text>
</comment>
<name>A0ABS3LWJ7_9PROT</name>
<proteinExistence type="predicted"/>
<dbReference type="Proteomes" id="UP000664771">
    <property type="component" value="Unassembled WGS sequence"/>
</dbReference>
<keyword evidence="4" id="KW-1185">Reference proteome</keyword>
<dbReference type="SUPFAM" id="SSF53335">
    <property type="entry name" value="S-adenosyl-L-methionine-dependent methyltransferases"/>
    <property type="match status" value="1"/>
</dbReference>
<dbReference type="PANTHER" id="PTHR41313">
    <property type="entry name" value="ADENINE-SPECIFIC METHYLTRANSFERASE"/>
    <property type="match status" value="1"/>
</dbReference>
<dbReference type="PANTHER" id="PTHR41313:SF1">
    <property type="entry name" value="DNA METHYLASE ADENINE-SPECIFIC DOMAIN-CONTAINING PROTEIN"/>
    <property type="match status" value="1"/>
</dbReference>
<dbReference type="InterPro" id="IPR014001">
    <property type="entry name" value="Helicase_ATP-bd"/>
</dbReference>
<dbReference type="InterPro" id="IPR001650">
    <property type="entry name" value="Helicase_C-like"/>
</dbReference>
<dbReference type="PROSITE" id="PS51194">
    <property type="entry name" value="HELICASE_CTER"/>
    <property type="match status" value="1"/>
</dbReference>
<feature type="domain" description="Helicase C-terminal" evidence="2">
    <location>
        <begin position="1282"/>
        <end position="1449"/>
    </location>
</feature>
<dbReference type="Gene3D" id="3.40.50.300">
    <property type="entry name" value="P-loop containing nucleotide triphosphate hydrolases"/>
    <property type="match status" value="2"/>
</dbReference>
<dbReference type="InterPro" id="IPR052933">
    <property type="entry name" value="DNA_Protect_Modify"/>
</dbReference>
<dbReference type="CDD" id="cd02440">
    <property type="entry name" value="AdoMet_MTases"/>
    <property type="match status" value="1"/>
</dbReference>
<protein>
    <submittedName>
        <fullName evidence="3">Lactate dehydrogenase</fullName>
    </submittedName>
</protein>
<sequence>MSALGSQLSLFGSSALAGGMGDLFWDDLDVEAPVLATAPATPRQIVIPRVDFRLSGARALAKTWKERAQDNVAAIRLLATLDSEERNAAPDEQTALSLFTAFGAGELADTMFPTAGEGFRPGWKDVGEALHAATTDAERASLARATQYAHYTPAVVISALWNKALAWGFKGGSVLEPGCGTGLFIAARPEKLEGDIAFTGIEFDAISARIAQRLYPNQWIRHEDFTKARLASGYDLAIGNPPFSNRTVHSAERRDLWGFSLHDWFIARSIDALRPGGVALFVTSRYTMDKSDPSARRHIAESADFLGGVRLPAGTMRAEAGTDVVIDVLAFRKREIGDLPGDDGWLALTDIPDTDQGEGPLRINSYFAANSAQVLGAHDWTTTQFGPDYTCSAIAGADLETDLPAALARIAPDVRMPAPADQRITRPVTDGLRVGTAASGADLKEGSYFSVKGVLHQIIDGAGVVVAIRKGDQKDGLYQKHARIVQGLIPIRDAARSILRAQLENLPYGKLQADLRRAYHLFRREFGPINHTLTTTRVNPATGEETESQRRPNLQPFYDDPDVWLVSSIEDYDEERDLGHPGPIFSERVVHAPSEPEIHSAHDALAVCLHETGGVRIPFIAELMGRSEADVIAELGDSIFLDPERAGEGSDVWIPADEALSGAVRTKLAATRAAALGDPRFERCVRALEDVQPTDLRPSDVTARLGAPWIPTSDVMAFTSEIMGVETRIHHMPEIGCWSLDKTAFAGKAEATSVWGTQRRHAGELLEDALTQAIPKIWDTDVNEKGNEVRVLNTKETEAAKEKLAAIKSAFSNWVWRDADRADRLLKLYNETYNNLVSRKFDGSHLRLPGASTAITLRGHQKRVVWRIIATGNTYMAHAVGSGKTFSMCAAVMEQKRLGLISKAMITVPGHCLAQISREFLMLYPTARILVADETNFVKAKRQRFLARAATGNWDAIIITHDAFKFIATPAEFEREMISEQIASYDDLLGQVSGDDRLSRKRIERMKEAMKGKLEGLDARKDDLLHIGELGVDQILVDEAQQFRKLSYATNQADLKGVDPNGSQRAWDLFVKTQYLAEKVTNRPLVMASGSPITNTIAELWNVGRFMKISALRQRHLHEFDAWAANFGETRTELELQPGGAYKPVTRFTEFVNVADLMAMYRDFADVVQQDDLRDYVKLPAIRGGTRQIVVAPSNDNFKAYQKTLAERIRIIEGRRAKPQKGDDILLSVINDARHAAIDLRFVGMSAGGEERPSKLDLLINNVARIYRETSASRFTNPETGREDELPGAVQMVFSDLGTLSAADESRRGFSAYLEIRDRLVAMGVPRDEIAFMQHYKKSAAKLRLFDDLNAGRKRILIGSTPTMGTGVNAQKRLAALHHLDVPWLVSDIIQREGRIVRQGNQHDVVDLYAYAQEGSVDATSWGLLERKLRFISLSLAGDPTIRRLEDVNDDGNQFAMAKALASGDARLMQKAGLEADIARLERLAAAHYDDQFAVKRNIQNLERDIADIGRRIPLLESDIARRVDTHGDAFVLRTSKGAIAERVKAGAYLLSQLGMAEKRAEEGIWILGEIGGFEIGLAGRFSFGWGDKKPTFEAALSLRFSTGAVALEATESTKPLGLVSRIEHALLKLEAQLEDAVAARHQAERRLPAYEARLGAAFAEQAALDEKRQALAELEADLEKPADAPENDNAAAGNHDQAA</sequence>
<dbReference type="RefSeq" id="WP_207881542.1">
    <property type="nucleotide sequence ID" value="NZ_JAFVMF010000010.1"/>
</dbReference>
<feature type="region of interest" description="Disordered" evidence="1">
    <location>
        <begin position="1673"/>
        <end position="1700"/>
    </location>
</feature>
<dbReference type="Gene3D" id="3.40.50.150">
    <property type="entry name" value="Vaccinia Virus protein VP39"/>
    <property type="match status" value="1"/>
</dbReference>
<dbReference type="EMBL" id="JAFVMF010000010">
    <property type="protein sequence ID" value="MBO1360263.1"/>
    <property type="molecule type" value="Genomic_DNA"/>
</dbReference>
<dbReference type="PRINTS" id="PR00507">
    <property type="entry name" value="N12N6MTFRASE"/>
</dbReference>
<evidence type="ECO:0000256" key="1">
    <source>
        <dbReference type="SAM" id="MobiDB-lite"/>
    </source>
</evidence>